<keyword evidence="2" id="KW-1185">Reference proteome</keyword>
<organism evidence="1 2">
    <name type="scientific">Texcoconibacillus texcoconensis</name>
    <dbReference type="NCBI Taxonomy" id="1095777"/>
    <lineage>
        <taxon>Bacteria</taxon>
        <taxon>Bacillati</taxon>
        <taxon>Bacillota</taxon>
        <taxon>Bacilli</taxon>
        <taxon>Bacillales</taxon>
        <taxon>Bacillaceae</taxon>
        <taxon>Texcoconibacillus</taxon>
    </lineage>
</organism>
<dbReference type="AlphaFoldDB" id="A0A840QNT5"/>
<dbReference type="InterPro" id="IPR036412">
    <property type="entry name" value="HAD-like_sf"/>
</dbReference>
<dbReference type="SFLD" id="SFLDS00003">
    <property type="entry name" value="Haloacid_Dehalogenase"/>
    <property type="match status" value="1"/>
</dbReference>
<dbReference type="Proteomes" id="UP000551878">
    <property type="component" value="Unassembled WGS sequence"/>
</dbReference>
<dbReference type="SFLD" id="SFLDG01140">
    <property type="entry name" value="C2.B:_Phosphomannomutase_and_P"/>
    <property type="match status" value="1"/>
</dbReference>
<dbReference type="GO" id="GO:0016791">
    <property type="term" value="F:phosphatase activity"/>
    <property type="evidence" value="ECO:0007669"/>
    <property type="project" value="TreeGrafter"/>
</dbReference>
<dbReference type="EMBL" id="JACHHB010000004">
    <property type="protein sequence ID" value="MBB5173001.1"/>
    <property type="molecule type" value="Genomic_DNA"/>
</dbReference>
<dbReference type="RefSeq" id="WP_184663453.1">
    <property type="nucleotide sequence ID" value="NZ_JACHHB010000004.1"/>
</dbReference>
<reference evidence="1 2" key="1">
    <citation type="submission" date="2020-08" db="EMBL/GenBank/DDBJ databases">
        <title>Genomic Encyclopedia of Type Strains, Phase IV (KMG-IV): sequencing the most valuable type-strain genomes for metagenomic binning, comparative biology and taxonomic classification.</title>
        <authorList>
            <person name="Goeker M."/>
        </authorList>
    </citation>
    <scope>NUCLEOTIDE SEQUENCE [LARGE SCALE GENOMIC DNA]</scope>
    <source>
        <strain evidence="1 2">DSM 24696</strain>
    </source>
</reference>
<sequence length="284" mass="31621">MKLFATDMDGTLLNEHRQVSEVNTEAIRYARSKGVIVAVATGRDFTEAISPLKEVKLRLPLICANGAEIRNEQGDIVKSTPLSLEQYYELENVLQEEGVYYELYTSKGSYTNDRKRGLDVAVNVMHSTGRTTSYDEAMTLAEKRFAEGSINFVEHYHEVVQAPRVTVYKLLAFTEDDELRNRVKEKLQAISEIEVTSSASDNLEITNKQATKGISLETLAAQHQISMDDVVAIGDNFNDVSMLKKAGHAIAMENAEAEVKNIADDITETNDHDGVARAIYRLLG</sequence>
<comment type="caution">
    <text evidence="1">The sequence shown here is derived from an EMBL/GenBank/DDBJ whole genome shotgun (WGS) entry which is preliminary data.</text>
</comment>
<dbReference type="SFLD" id="SFLDG01144">
    <property type="entry name" value="C2.B.4:_PGP_Like"/>
    <property type="match status" value="1"/>
</dbReference>
<protein>
    <recommendedName>
        <fullName evidence="3">Hydrolase</fullName>
    </recommendedName>
</protein>
<dbReference type="PANTHER" id="PTHR10000">
    <property type="entry name" value="PHOSPHOSERINE PHOSPHATASE"/>
    <property type="match status" value="1"/>
</dbReference>
<dbReference type="Pfam" id="PF08282">
    <property type="entry name" value="Hydrolase_3"/>
    <property type="match status" value="1"/>
</dbReference>
<evidence type="ECO:0008006" key="3">
    <source>
        <dbReference type="Google" id="ProtNLM"/>
    </source>
</evidence>
<dbReference type="InterPro" id="IPR000150">
    <property type="entry name" value="Cof"/>
</dbReference>
<dbReference type="GO" id="GO:0005829">
    <property type="term" value="C:cytosol"/>
    <property type="evidence" value="ECO:0007669"/>
    <property type="project" value="TreeGrafter"/>
</dbReference>
<gene>
    <name evidence="1" type="ORF">HNQ41_001164</name>
</gene>
<dbReference type="Gene3D" id="3.30.1240.10">
    <property type="match status" value="1"/>
</dbReference>
<dbReference type="PROSITE" id="PS01228">
    <property type="entry name" value="COF_1"/>
    <property type="match status" value="1"/>
</dbReference>
<accession>A0A840QNT5</accession>
<dbReference type="CDD" id="cd07516">
    <property type="entry name" value="HAD_Pase"/>
    <property type="match status" value="1"/>
</dbReference>
<proteinExistence type="predicted"/>
<dbReference type="InterPro" id="IPR006379">
    <property type="entry name" value="HAD-SF_hydro_IIB"/>
</dbReference>
<name>A0A840QNT5_9BACI</name>
<dbReference type="InterPro" id="IPR023214">
    <property type="entry name" value="HAD_sf"/>
</dbReference>
<dbReference type="NCBIfam" id="TIGR00099">
    <property type="entry name" value="Cof-subfamily"/>
    <property type="match status" value="1"/>
</dbReference>
<dbReference type="PANTHER" id="PTHR10000:SF55">
    <property type="entry name" value="5-AMINO-6-(5-PHOSPHO-D-RIBITYLAMINO)URACIL PHOSPHATASE YCSE"/>
    <property type="match status" value="1"/>
</dbReference>
<dbReference type="NCBIfam" id="TIGR01484">
    <property type="entry name" value="HAD-SF-IIB"/>
    <property type="match status" value="1"/>
</dbReference>
<dbReference type="Gene3D" id="3.40.50.1000">
    <property type="entry name" value="HAD superfamily/HAD-like"/>
    <property type="match status" value="1"/>
</dbReference>
<dbReference type="SUPFAM" id="SSF56784">
    <property type="entry name" value="HAD-like"/>
    <property type="match status" value="1"/>
</dbReference>
<evidence type="ECO:0000313" key="1">
    <source>
        <dbReference type="EMBL" id="MBB5173001.1"/>
    </source>
</evidence>
<evidence type="ECO:0000313" key="2">
    <source>
        <dbReference type="Proteomes" id="UP000551878"/>
    </source>
</evidence>
<dbReference type="GO" id="GO:0000287">
    <property type="term" value="F:magnesium ion binding"/>
    <property type="evidence" value="ECO:0007669"/>
    <property type="project" value="TreeGrafter"/>
</dbReference>